<dbReference type="NCBIfam" id="TIGR00254">
    <property type="entry name" value="GGDEF"/>
    <property type="match status" value="1"/>
</dbReference>
<dbReference type="GO" id="GO:0005886">
    <property type="term" value="C:plasma membrane"/>
    <property type="evidence" value="ECO:0007669"/>
    <property type="project" value="TreeGrafter"/>
</dbReference>
<dbReference type="Pfam" id="PF01590">
    <property type="entry name" value="GAF"/>
    <property type="match status" value="1"/>
</dbReference>
<dbReference type="SMART" id="SM00267">
    <property type="entry name" value="GGDEF"/>
    <property type="match status" value="1"/>
</dbReference>
<protein>
    <recommendedName>
        <fullName evidence="3">GGDEF domain-containing protein</fullName>
    </recommendedName>
</protein>
<dbReference type="AlphaFoldDB" id="A0A917UKP7"/>
<dbReference type="InterPro" id="IPR003018">
    <property type="entry name" value="GAF"/>
</dbReference>
<dbReference type="InterPro" id="IPR029016">
    <property type="entry name" value="GAF-like_dom_sf"/>
</dbReference>
<dbReference type="InterPro" id="IPR029787">
    <property type="entry name" value="Nucleotide_cyclase"/>
</dbReference>
<gene>
    <name evidence="4" type="ORF">GCM10008939_05120</name>
</gene>
<dbReference type="PROSITE" id="PS50887">
    <property type="entry name" value="GGDEF"/>
    <property type="match status" value="1"/>
</dbReference>
<dbReference type="PANTHER" id="PTHR45138">
    <property type="entry name" value="REGULATORY COMPONENTS OF SENSORY TRANSDUCTION SYSTEM"/>
    <property type="match status" value="1"/>
</dbReference>
<dbReference type="GO" id="GO:0043709">
    <property type="term" value="P:cell adhesion involved in single-species biofilm formation"/>
    <property type="evidence" value="ECO:0007669"/>
    <property type="project" value="TreeGrafter"/>
</dbReference>
<dbReference type="InterPro" id="IPR043128">
    <property type="entry name" value="Rev_trsase/Diguanyl_cyclase"/>
</dbReference>
<evidence type="ECO:0000313" key="4">
    <source>
        <dbReference type="EMBL" id="GGJ64203.1"/>
    </source>
</evidence>
<feature type="domain" description="GGDEF" evidence="3">
    <location>
        <begin position="213"/>
        <end position="354"/>
    </location>
</feature>
<dbReference type="SMART" id="SM00065">
    <property type="entry name" value="GAF"/>
    <property type="match status" value="2"/>
</dbReference>
<dbReference type="Pfam" id="PF00990">
    <property type="entry name" value="GGDEF"/>
    <property type="match status" value="1"/>
</dbReference>
<evidence type="ECO:0000256" key="1">
    <source>
        <dbReference type="SAM" id="MobiDB-lite"/>
    </source>
</evidence>
<feature type="transmembrane region" description="Helical" evidence="2">
    <location>
        <begin position="99"/>
        <end position="117"/>
    </location>
</feature>
<dbReference type="SUPFAM" id="SSF55781">
    <property type="entry name" value="GAF domain-like"/>
    <property type="match status" value="2"/>
</dbReference>
<evidence type="ECO:0000259" key="3">
    <source>
        <dbReference type="PROSITE" id="PS50887"/>
    </source>
</evidence>
<name>A0A917UKP7_9DEIO</name>
<dbReference type="PANTHER" id="PTHR45138:SF9">
    <property type="entry name" value="DIGUANYLATE CYCLASE DGCM-RELATED"/>
    <property type="match status" value="1"/>
</dbReference>
<feature type="transmembrane region" description="Helical" evidence="2">
    <location>
        <begin position="39"/>
        <end position="56"/>
    </location>
</feature>
<proteinExistence type="predicted"/>
<comment type="caution">
    <text evidence="4">The sequence shown here is derived from an EMBL/GenBank/DDBJ whole genome shotgun (WGS) entry which is preliminary data.</text>
</comment>
<feature type="transmembrane region" description="Helical" evidence="2">
    <location>
        <begin position="6"/>
        <end position="27"/>
    </location>
</feature>
<dbReference type="SUPFAM" id="SSF55073">
    <property type="entry name" value="Nucleotide cyclase"/>
    <property type="match status" value="1"/>
</dbReference>
<dbReference type="Gene3D" id="3.30.70.270">
    <property type="match status" value="1"/>
</dbReference>
<reference evidence="4" key="1">
    <citation type="journal article" date="2014" name="Int. J. Syst. Evol. Microbiol.">
        <title>Complete genome sequence of Corynebacterium casei LMG S-19264T (=DSM 44701T), isolated from a smear-ripened cheese.</title>
        <authorList>
            <consortium name="US DOE Joint Genome Institute (JGI-PGF)"/>
            <person name="Walter F."/>
            <person name="Albersmeier A."/>
            <person name="Kalinowski J."/>
            <person name="Ruckert C."/>
        </authorList>
    </citation>
    <scope>NUCLEOTIDE SEQUENCE</scope>
    <source>
        <strain evidence="4">JCM 14371</strain>
    </source>
</reference>
<dbReference type="Pfam" id="PF13185">
    <property type="entry name" value="GAF_2"/>
    <property type="match status" value="1"/>
</dbReference>
<evidence type="ECO:0000256" key="2">
    <source>
        <dbReference type="SAM" id="Phobius"/>
    </source>
</evidence>
<dbReference type="CDD" id="cd01949">
    <property type="entry name" value="GGDEF"/>
    <property type="match status" value="1"/>
</dbReference>
<accession>A0A917UKP7</accession>
<dbReference type="Gene3D" id="3.30.450.40">
    <property type="match status" value="2"/>
</dbReference>
<feature type="transmembrane region" description="Helical" evidence="2">
    <location>
        <begin position="76"/>
        <end position="94"/>
    </location>
</feature>
<dbReference type="Proteomes" id="UP000635726">
    <property type="component" value="Unassembled WGS sequence"/>
</dbReference>
<reference evidence="4" key="2">
    <citation type="submission" date="2020-09" db="EMBL/GenBank/DDBJ databases">
        <authorList>
            <person name="Sun Q."/>
            <person name="Ohkuma M."/>
        </authorList>
    </citation>
    <scope>NUCLEOTIDE SEQUENCE</scope>
    <source>
        <strain evidence="4">JCM 14371</strain>
    </source>
</reference>
<dbReference type="RefSeq" id="WP_188960633.1">
    <property type="nucleotide sequence ID" value="NZ_BMOE01000001.1"/>
</dbReference>
<keyword evidence="2" id="KW-0472">Membrane</keyword>
<dbReference type="GO" id="GO:1902201">
    <property type="term" value="P:negative regulation of bacterial-type flagellum-dependent cell motility"/>
    <property type="evidence" value="ECO:0007669"/>
    <property type="project" value="TreeGrafter"/>
</dbReference>
<evidence type="ECO:0000313" key="5">
    <source>
        <dbReference type="Proteomes" id="UP000635726"/>
    </source>
</evidence>
<keyword evidence="5" id="KW-1185">Reference proteome</keyword>
<dbReference type="GO" id="GO:0052621">
    <property type="term" value="F:diguanylate cyclase activity"/>
    <property type="evidence" value="ECO:0007669"/>
    <property type="project" value="TreeGrafter"/>
</dbReference>
<feature type="region of interest" description="Disordered" evidence="1">
    <location>
        <begin position="352"/>
        <end position="372"/>
    </location>
</feature>
<keyword evidence="2" id="KW-0812">Transmembrane</keyword>
<keyword evidence="2" id="KW-1133">Transmembrane helix</keyword>
<dbReference type="InterPro" id="IPR000160">
    <property type="entry name" value="GGDEF_dom"/>
</dbReference>
<sequence>MSILPSLLLNFTLLITLAHVCATAFTVERGASLPLRHSLLGLLSALMLIGFPGHSAEGYPLDLRLIPPAFVMMGFGPRYAVPVYLVLLVSGLLCERSVLSVPVVGAALTLGLAWLFWHREQSLRWKVPQMLAYAVACTVPVLLRPGEPLTLAGDALPLLGVNVLSFVAVSWVLTSRLRLIQLTWKLRDLANTDLLTGLSNRRLYERDLRRMSVGSHLILLDLDHFKRVNDTYGHATGDEALKVVGALLGSMQTEHLRAYRIGGEEFAVILEGSTERVMEDLAHTLLDRIRVARVTLPAAAYASGDRRRTLRLTSSIGVASLGDPRDHIQMFRRADEALHQSKEEGRDRVTLARAASSTSPPVATPAAPLSASTTTIEVRPGQGGRHALMSALLDTLTELNEDRDLTPDDYQRLLESGILAVPGAEAGTVTVLDHGGFRIVAQLGFRDEILGNAFGPVGQRDWYGGRDEDYLTGRPRILTDVPSRQPHDHRLVVCNINGIRANICVPVVVGGQVIAQLNLDNLERTDAFGAESLDVARLFGRQMSALLSTQQLRHERVALQRTLSDLHALAAALQTTPTRTAAVTEFAEHLCASFEGDGVQVYELGALGLDVIASSGVVPPQQRSLLPGSGVAWTCVQERRPMLLPAVRADEPGYAPAMSGPQSLLLLPLHAHTPADAEPNASGAAPTWGLLAITRPATRPFTPTDQGHAQRFAELLGTALARIEPHARPGLQEHGRHNPRA</sequence>
<dbReference type="EMBL" id="BMOE01000001">
    <property type="protein sequence ID" value="GGJ64203.1"/>
    <property type="molecule type" value="Genomic_DNA"/>
</dbReference>
<organism evidence="4 5">
    <name type="scientific">Deinococcus aquiradiocola</name>
    <dbReference type="NCBI Taxonomy" id="393059"/>
    <lineage>
        <taxon>Bacteria</taxon>
        <taxon>Thermotogati</taxon>
        <taxon>Deinococcota</taxon>
        <taxon>Deinococci</taxon>
        <taxon>Deinococcales</taxon>
        <taxon>Deinococcaceae</taxon>
        <taxon>Deinococcus</taxon>
    </lineage>
</organism>
<dbReference type="InterPro" id="IPR050469">
    <property type="entry name" value="Diguanylate_Cyclase"/>
</dbReference>